<feature type="repeat" description="TPR" evidence="15">
    <location>
        <begin position="11"/>
        <end position="44"/>
    </location>
</feature>
<dbReference type="Pfam" id="PF08321">
    <property type="entry name" value="PPP5"/>
    <property type="match status" value="1"/>
</dbReference>
<dbReference type="OrthoDB" id="445564at2759"/>
<dbReference type="InterPro" id="IPR029052">
    <property type="entry name" value="Metallo-depent_PP-like"/>
</dbReference>
<comment type="function">
    <text evidence="13">Protein phosphatase that specifically binds to and dephosphorylates the molecular chaperone Hsp90. Dephosphorylation positively regulates the Hsp90 chaperone machinery.</text>
</comment>
<dbReference type="STRING" id="1173061.A0A0J9X608"/>
<dbReference type="SUPFAM" id="SSF48452">
    <property type="entry name" value="TPR-like"/>
    <property type="match status" value="1"/>
</dbReference>
<dbReference type="InterPro" id="IPR006186">
    <property type="entry name" value="Ser/Thr-sp_prot-phosphatase"/>
</dbReference>
<reference evidence="18" key="1">
    <citation type="submission" date="2014-03" db="EMBL/GenBank/DDBJ databases">
        <authorList>
            <person name="Casaregola S."/>
        </authorList>
    </citation>
    <scope>NUCLEOTIDE SEQUENCE [LARGE SCALE GENOMIC DNA]</scope>
    <source>
        <strain evidence="18">CLIB 918</strain>
    </source>
</reference>
<dbReference type="InterPro" id="IPR013235">
    <property type="entry name" value="PPP_dom"/>
</dbReference>
<evidence type="ECO:0000256" key="2">
    <source>
        <dbReference type="ARBA" id="ARBA00001946"/>
    </source>
</evidence>
<comment type="subcellular location">
    <subcellularLocation>
        <location evidence="3">Nucleus</location>
    </subcellularLocation>
</comment>
<gene>
    <name evidence="18" type="ORF">BN980_GECA04s01000g</name>
</gene>
<evidence type="ECO:0000256" key="15">
    <source>
        <dbReference type="PROSITE-ProRule" id="PRU00339"/>
    </source>
</evidence>
<keyword evidence="8 15" id="KW-0802">TPR repeat</keyword>
<comment type="catalytic activity">
    <reaction evidence="11">
        <text>O-phospho-L-seryl-[protein] + H2O = L-seryl-[protein] + phosphate</text>
        <dbReference type="Rhea" id="RHEA:20629"/>
        <dbReference type="Rhea" id="RHEA-COMP:9863"/>
        <dbReference type="Rhea" id="RHEA-COMP:11604"/>
        <dbReference type="ChEBI" id="CHEBI:15377"/>
        <dbReference type="ChEBI" id="CHEBI:29999"/>
        <dbReference type="ChEBI" id="CHEBI:43474"/>
        <dbReference type="ChEBI" id="CHEBI:83421"/>
        <dbReference type="EC" id="3.1.3.16"/>
    </reaction>
    <physiologicalReaction direction="left-to-right" evidence="11">
        <dbReference type="Rhea" id="RHEA:20630"/>
    </physiologicalReaction>
</comment>
<evidence type="ECO:0000259" key="17">
    <source>
        <dbReference type="PROSITE" id="PS00125"/>
    </source>
</evidence>
<dbReference type="PROSITE" id="PS50005">
    <property type="entry name" value="TPR"/>
    <property type="match status" value="2"/>
</dbReference>
<dbReference type="Pfam" id="PF00149">
    <property type="entry name" value="Metallophos"/>
    <property type="match status" value="1"/>
</dbReference>
<keyword evidence="6" id="KW-0677">Repeat</keyword>
<dbReference type="EMBL" id="CCBN010000004">
    <property type="protein sequence ID" value="CDO52882.1"/>
    <property type="molecule type" value="Genomic_DNA"/>
</dbReference>
<dbReference type="SMART" id="SM00156">
    <property type="entry name" value="PP2Ac"/>
    <property type="match status" value="1"/>
</dbReference>
<dbReference type="AlphaFoldDB" id="A0A0J9X608"/>
<evidence type="ECO:0000256" key="11">
    <source>
        <dbReference type="ARBA" id="ARBA00047986"/>
    </source>
</evidence>
<evidence type="ECO:0000256" key="8">
    <source>
        <dbReference type="ARBA" id="ARBA00022803"/>
    </source>
</evidence>
<evidence type="ECO:0000256" key="1">
    <source>
        <dbReference type="ARBA" id="ARBA00001936"/>
    </source>
</evidence>
<sequence>MTATATDVARAVELKNQGNKALLSNHYQDAIDLYTQAIALDDTNAVYFANRAQAYIKEEMYGAAVEDASTAISLDSNYTKAYYRRAVASAAITKYKEAVADFKTVVDRVPSDKDARIRLDECKKIIRAKAFAKAIEVDGVPKLSESLNVEDMVVDRDYDGAELDISFDTASKNKNNVRVNVTEAFVADMIARFKAGKLLDRKYLYALVLQAIQVFEAEPTMVEVNVPEGSVITVCGDTHGQFFDLLNIFETNGYPSPTHMYLFNGDFVDRGSWSSEIALLLYAYKILYPSTFFINRGNHESDDMNKMYGFEGECKHKYKSEKVFGLFSESFSALPLATLIHEQYLVLHGGLFSSDDVTIDDIRKYNRFAQKQPGNSGLMMEMLWTDPQPAAGRSASKRGVGLQFGPDVTARFCEANGLKAIIRSHEVRMGGYEEEHDGKLVTVFSAPNYCDSQGNRGAYINVRAPDYKLEFNTFEAVPHPDIKPMAYASRLMY</sequence>
<keyword evidence="9" id="KW-0464">Manganese</keyword>
<evidence type="ECO:0000256" key="3">
    <source>
        <dbReference type="ARBA" id="ARBA00004123"/>
    </source>
</evidence>
<dbReference type="PIRSF" id="PIRSF033096">
    <property type="entry name" value="PPPtase_5"/>
    <property type="match status" value="1"/>
</dbReference>
<evidence type="ECO:0000256" key="7">
    <source>
        <dbReference type="ARBA" id="ARBA00022801"/>
    </source>
</evidence>
<dbReference type="InterPro" id="IPR019734">
    <property type="entry name" value="TPR_rpt"/>
</dbReference>
<dbReference type="Gene3D" id="3.60.21.10">
    <property type="match status" value="1"/>
</dbReference>
<dbReference type="PROSITE" id="PS00125">
    <property type="entry name" value="SER_THR_PHOSPHATASE"/>
    <property type="match status" value="1"/>
</dbReference>
<accession>A0A0J9X608</accession>
<feature type="repeat" description="TPR" evidence="15">
    <location>
        <begin position="79"/>
        <end position="112"/>
    </location>
</feature>
<comment type="cofactor">
    <cofactor evidence="1">
        <name>Mn(2+)</name>
        <dbReference type="ChEBI" id="CHEBI:29035"/>
    </cofactor>
</comment>
<evidence type="ECO:0000256" key="4">
    <source>
        <dbReference type="ARBA" id="ARBA00008786"/>
    </source>
</evidence>
<feature type="active site" description="Proton donor/acceptor" evidence="14">
    <location>
        <position position="299"/>
    </location>
</feature>
<evidence type="ECO:0000256" key="14">
    <source>
        <dbReference type="PIRSR" id="PIRSR033096-1"/>
    </source>
</evidence>
<dbReference type="EC" id="3.1.3.16" evidence="16"/>
<dbReference type="InterPro" id="IPR011990">
    <property type="entry name" value="TPR-like_helical_dom_sf"/>
</dbReference>
<comment type="cofactor">
    <cofactor evidence="2">
        <name>Mg(2+)</name>
        <dbReference type="ChEBI" id="CHEBI:18420"/>
    </cofactor>
</comment>
<dbReference type="GO" id="GO:0046872">
    <property type="term" value="F:metal ion binding"/>
    <property type="evidence" value="ECO:0007669"/>
    <property type="project" value="UniProtKB-KW"/>
</dbReference>
<evidence type="ECO:0000256" key="9">
    <source>
        <dbReference type="ARBA" id="ARBA00023211"/>
    </source>
</evidence>
<evidence type="ECO:0000256" key="5">
    <source>
        <dbReference type="ARBA" id="ARBA00022723"/>
    </source>
</evidence>
<dbReference type="SUPFAM" id="SSF56300">
    <property type="entry name" value="Metallo-dependent phosphatases"/>
    <property type="match status" value="1"/>
</dbReference>
<dbReference type="SMART" id="SM00028">
    <property type="entry name" value="TPR"/>
    <property type="match status" value="3"/>
</dbReference>
<evidence type="ECO:0000256" key="16">
    <source>
        <dbReference type="RuleBase" id="RU004273"/>
    </source>
</evidence>
<evidence type="ECO:0000256" key="6">
    <source>
        <dbReference type="ARBA" id="ARBA00022737"/>
    </source>
</evidence>
<dbReference type="FunFam" id="3.60.21.10:FF:000039">
    <property type="entry name" value="Serine/threonine-protein phosphatase"/>
    <property type="match status" value="1"/>
</dbReference>
<proteinExistence type="inferred from homology"/>
<evidence type="ECO:0000256" key="13">
    <source>
        <dbReference type="ARBA" id="ARBA00059747"/>
    </source>
</evidence>
<dbReference type="Proteomes" id="UP000242525">
    <property type="component" value="Unassembled WGS sequence"/>
</dbReference>
<dbReference type="InterPro" id="IPR051134">
    <property type="entry name" value="PPP_phosphatase"/>
</dbReference>
<dbReference type="InterPro" id="IPR041753">
    <property type="entry name" value="PP5_C"/>
</dbReference>
<name>A0A0J9X608_GEOCN</name>
<dbReference type="GO" id="GO:0005634">
    <property type="term" value="C:nucleus"/>
    <property type="evidence" value="ECO:0007669"/>
    <property type="project" value="UniProtKB-SubCell"/>
</dbReference>
<comment type="catalytic activity">
    <reaction evidence="12">
        <text>O-phospho-L-threonyl-[protein] + H2O = L-threonyl-[protein] + phosphate</text>
        <dbReference type="Rhea" id="RHEA:47004"/>
        <dbReference type="Rhea" id="RHEA-COMP:11060"/>
        <dbReference type="Rhea" id="RHEA-COMP:11605"/>
        <dbReference type="ChEBI" id="CHEBI:15377"/>
        <dbReference type="ChEBI" id="CHEBI:30013"/>
        <dbReference type="ChEBI" id="CHEBI:43474"/>
        <dbReference type="ChEBI" id="CHEBI:61977"/>
        <dbReference type="EC" id="3.1.3.16"/>
    </reaction>
    <physiologicalReaction direction="left-to-right" evidence="12">
        <dbReference type="Rhea" id="RHEA:47005"/>
    </physiologicalReaction>
</comment>
<dbReference type="GO" id="GO:0004722">
    <property type="term" value="F:protein serine/threonine phosphatase activity"/>
    <property type="evidence" value="ECO:0007669"/>
    <property type="project" value="UniProtKB-EC"/>
</dbReference>
<dbReference type="CDD" id="cd07417">
    <property type="entry name" value="MPP_PP5_C"/>
    <property type="match status" value="1"/>
</dbReference>
<dbReference type="Gene3D" id="1.25.40.10">
    <property type="entry name" value="Tetratricopeptide repeat domain"/>
    <property type="match status" value="1"/>
</dbReference>
<keyword evidence="7 16" id="KW-0378">Hydrolase</keyword>
<keyword evidence="10" id="KW-0539">Nucleus</keyword>
<comment type="caution">
    <text evidence="18">The sequence shown here is derived from an EMBL/GenBank/DDBJ whole genome shotgun (WGS) entry which is preliminary data.</text>
</comment>
<evidence type="ECO:0000256" key="12">
    <source>
        <dbReference type="ARBA" id="ARBA00048832"/>
    </source>
</evidence>
<dbReference type="PANTHER" id="PTHR45668:SF5">
    <property type="entry name" value="SERINE_THREONINE-PROTEIN PHOSPHATASE 5"/>
    <property type="match status" value="1"/>
</dbReference>
<evidence type="ECO:0000313" key="18">
    <source>
        <dbReference type="EMBL" id="CDO52882.1"/>
    </source>
</evidence>
<organism evidence="18 19">
    <name type="scientific">Geotrichum candidum</name>
    <name type="common">Oospora lactis</name>
    <name type="synonym">Dipodascus geotrichum</name>
    <dbReference type="NCBI Taxonomy" id="1173061"/>
    <lineage>
        <taxon>Eukaryota</taxon>
        <taxon>Fungi</taxon>
        <taxon>Dikarya</taxon>
        <taxon>Ascomycota</taxon>
        <taxon>Saccharomycotina</taxon>
        <taxon>Dipodascomycetes</taxon>
        <taxon>Dipodascales</taxon>
        <taxon>Dipodascaceae</taxon>
        <taxon>Geotrichum</taxon>
    </lineage>
</organism>
<dbReference type="PRINTS" id="PR00114">
    <property type="entry name" value="STPHPHTASE"/>
</dbReference>
<evidence type="ECO:0000256" key="10">
    <source>
        <dbReference type="ARBA" id="ARBA00023242"/>
    </source>
</evidence>
<comment type="similarity">
    <text evidence="4">Belongs to the PPP phosphatase family. PP-5 (PP-T) subfamily.</text>
</comment>
<keyword evidence="19" id="KW-1185">Reference proteome</keyword>
<dbReference type="InterPro" id="IPR004843">
    <property type="entry name" value="Calcineurin-like_PHP"/>
</dbReference>
<evidence type="ECO:0000313" key="19">
    <source>
        <dbReference type="Proteomes" id="UP000242525"/>
    </source>
</evidence>
<protein>
    <recommendedName>
        <fullName evidence="16">Serine/threonine-protein phosphatase</fullName>
        <ecNumber evidence="16">3.1.3.16</ecNumber>
    </recommendedName>
</protein>
<keyword evidence="5" id="KW-0479">Metal-binding</keyword>
<dbReference type="PANTHER" id="PTHR45668">
    <property type="entry name" value="SERINE/THREONINE-PROTEIN PHOSPHATASE 5-RELATED"/>
    <property type="match status" value="1"/>
</dbReference>
<feature type="domain" description="Serine/threonine specific protein phosphatases" evidence="17">
    <location>
        <begin position="295"/>
        <end position="300"/>
    </location>
</feature>